<evidence type="ECO:0000313" key="2">
    <source>
        <dbReference type="Proteomes" id="UP000271587"/>
    </source>
</evidence>
<proteinExistence type="predicted"/>
<keyword evidence="2" id="KW-1185">Reference proteome</keyword>
<protein>
    <submittedName>
        <fullName evidence="1">Uncharacterized protein</fullName>
    </submittedName>
</protein>
<accession>A0A3G6IXW0</accession>
<dbReference type="Proteomes" id="UP000271587">
    <property type="component" value="Chromosome"/>
</dbReference>
<dbReference type="OrthoDB" id="5189801at2"/>
<reference evidence="1 2" key="1">
    <citation type="submission" date="2018-11" db="EMBL/GenBank/DDBJ databases">
        <authorList>
            <person name="Kleinhagauer T."/>
            <person name="Glaeser S.P."/>
            <person name="Spergser J."/>
            <person name="Ruckert C."/>
            <person name="Kaempfer P."/>
            <person name="Busse H.-J."/>
        </authorList>
    </citation>
    <scope>NUCLEOTIDE SEQUENCE [LARGE SCALE GENOMIC DNA]</scope>
    <source>
        <strain evidence="1 2">W8</strain>
    </source>
</reference>
<name>A0A3G6IXW0_9CORY</name>
<dbReference type="KEGG" id="cgk:CGERO_01405"/>
<organism evidence="1 2">
    <name type="scientific">Corynebacterium gerontici</name>
    <dbReference type="NCBI Taxonomy" id="2079234"/>
    <lineage>
        <taxon>Bacteria</taxon>
        <taxon>Bacillati</taxon>
        <taxon>Actinomycetota</taxon>
        <taxon>Actinomycetes</taxon>
        <taxon>Mycobacteriales</taxon>
        <taxon>Corynebacteriaceae</taxon>
        <taxon>Corynebacterium</taxon>
    </lineage>
</organism>
<sequence>MPDTSVALESMPMRHVILNCGVPPLQAAESHSLSAIPTRTELKIINTICKEVLPEDPTPSLDEIAASPNVAHLGAPGPAPQLIDDPLRLIVHGTDAALAAVLTRLMRIDALWAEVAFIPSEESTVAQAWGLPKEKEFAFEAPVKPKPLIRDDAGQAVAHSATISDWDGREITGEIIVDDTVLLHHSARTRNPRKGQYGARLISTFDAPGIEGNRILSSEHPGGFWQKVLPVAPSLIDATAHQGRAMQAGGVNLRITIDGQSRKRPVERATFYRHLRDLQAVRA</sequence>
<dbReference type="EMBL" id="CP033897">
    <property type="protein sequence ID" value="AZA10615.1"/>
    <property type="molecule type" value="Genomic_DNA"/>
</dbReference>
<evidence type="ECO:0000313" key="1">
    <source>
        <dbReference type="EMBL" id="AZA10615.1"/>
    </source>
</evidence>
<gene>
    <name evidence="1" type="ORF">CGERO_01405</name>
</gene>
<dbReference type="AlphaFoldDB" id="A0A3G6IXW0"/>